<dbReference type="GO" id="GO:0032259">
    <property type="term" value="P:methylation"/>
    <property type="evidence" value="ECO:0007669"/>
    <property type="project" value="UniProtKB-KW"/>
</dbReference>
<dbReference type="Proteomes" id="UP000515204">
    <property type="component" value="Unplaced"/>
</dbReference>
<sequence>MSRKMRKKHVNNWLCKPKKEKNINLLPKTHEEFSHAEYWNEFFEKRGEKAFEWYGEFSQLFHFILINIKWKDDILVVGCGNSKLSMSMYDKGYRNITNIDISHIVIKQMQDINNAKRPDLVFEHMDATQMTYPDEKFDIVLDKGTLDALMPDNEQAAVLKQLRTVEKYFEEIKRVLRHGGKYMCVSLLQEHILKELLSYFPTSGFMFNISRCHQVEAKARMEEGISYPVFMVIATKATQLPKDLILLELALTDDTPERVSSTNDMMSAILCAQQSAMICSSLRNKNTTKVGEIIFDLYRPKEKLPRYTVCVLEQPRIRKAKTYAAFIVPQGREMDWLFCTKEGRLQVLDNTGRERLAIFILNREHKFESLDAVQAELAECVRNLAPAGLCGVSDIPYLSLGPDIAVRSVCYEGDSIMSGPFVVEDIKKDGHKFRRLVFLSNPYVIQSEMRFMKSKNVHKKGKKLDFGFLACEHHVYMSAGVNTVIDINEPDEIMIIGLGGGGLCSFLHHCFPKLKITAVEIDDAMLEVATKYFNLILDDRMKVEIADGIEFIRYSIRCKKKYKAILFDIDNKDTTVGMSCPPREFLDSTQLEAVANLLTEDGIFILNLVSRDLDLKNKAKRALRLAFQSITCYAIQGEVNEIIMCSLEKKDKKEWGDILKLAVANLNKQAAARKLSSFEEAFDVSALLESLSKEF</sequence>
<name>A0A6P3X220_DINQU</name>
<dbReference type="KEGG" id="dqu:106743267"/>
<dbReference type="RefSeq" id="XP_014472421.1">
    <property type="nucleotide sequence ID" value="XM_014616935.1"/>
</dbReference>
<comment type="similarity">
    <text evidence="1">Belongs to the methyltransferase superfamily.</text>
</comment>
<dbReference type="InterPro" id="IPR025714">
    <property type="entry name" value="Methyltranfer_dom"/>
</dbReference>
<dbReference type="PANTHER" id="PTHR12176">
    <property type="entry name" value="SAM-DEPENDENT METHYLTRANSFERASE SUPERFAMILY PROTEIN"/>
    <property type="match status" value="1"/>
</dbReference>
<dbReference type="InterPro" id="IPR051419">
    <property type="entry name" value="Lys/N-term_MeTrsfase_sf"/>
</dbReference>
<dbReference type="FunFam" id="3.40.50.150:FF:000110">
    <property type="entry name" value="methyltransferase-like protein 13 isoform X1"/>
    <property type="match status" value="1"/>
</dbReference>
<evidence type="ECO:0000256" key="2">
    <source>
        <dbReference type="ARBA" id="ARBA00022603"/>
    </source>
</evidence>
<dbReference type="CDD" id="cd02440">
    <property type="entry name" value="AdoMet_MTases"/>
    <property type="match status" value="2"/>
</dbReference>
<dbReference type="PANTHER" id="PTHR12176:SF78">
    <property type="entry name" value="EEF1A LYSINE AND N-TERMINAL METHYLTRANSFERASE"/>
    <property type="match status" value="1"/>
</dbReference>
<dbReference type="OrthoDB" id="411785at2759"/>
<protein>
    <submittedName>
        <fullName evidence="7">Methyltransferase-like protein 13 isoform X1</fullName>
    </submittedName>
</protein>
<gene>
    <name evidence="7" type="primary">LOC106743267</name>
</gene>
<organism evidence="6 7">
    <name type="scientific">Dinoponera quadriceps</name>
    <name type="common">South American ant</name>
    <dbReference type="NCBI Taxonomy" id="609295"/>
    <lineage>
        <taxon>Eukaryota</taxon>
        <taxon>Metazoa</taxon>
        <taxon>Ecdysozoa</taxon>
        <taxon>Arthropoda</taxon>
        <taxon>Hexapoda</taxon>
        <taxon>Insecta</taxon>
        <taxon>Pterygota</taxon>
        <taxon>Neoptera</taxon>
        <taxon>Endopterygota</taxon>
        <taxon>Hymenoptera</taxon>
        <taxon>Apocrita</taxon>
        <taxon>Aculeata</taxon>
        <taxon>Formicoidea</taxon>
        <taxon>Formicidae</taxon>
        <taxon>Ponerinae</taxon>
        <taxon>Ponerini</taxon>
        <taxon>Dinoponera</taxon>
    </lineage>
</organism>
<keyword evidence="2" id="KW-0489">Methyltransferase</keyword>
<dbReference type="InterPro" id="IPR029063">
    <property type="entry name" value="SAM-dependent_MTases_sf"/>
</dbReference>
<evidence type="ECO:0000256" key="4">
    <source>
        <dbReference type="ARBA" id="ARBA00023268"/>
    </source>
</evidence>
<keyword evidence="3" id="KW-0808">Transferase</keyword>
<keyword evidence="6" id="KW-1185">Reference proteome</keyword>
<dbReference type="Pfam" id="PF01564">
    <property type="entry name" value="Spermine_synth"/>
    <property type="match status" value="1"/>
</dbReference>
<evidence type="ECO:0000259" key="5">
    <source>
        <dbReference type="Pfam" id="PF13847"/>
    </source>
</evidence>
<evidence type="ECO:0000256" key="1">
    <source>
        <dbReference type="ARBA" id="ARBA00008361"/>
    </source>
</evidence>
<dbReference type="AlphaFoldDB" id="A0A6P3X220"/>
<accession>A0A6P3X220</accession>
<dbReference type="GeneID" id="106743267"/>
<dbReference type="Pfam" id="PF13847">
    <property type="entry name" value="Methyltransf_31"/>
    <property type="match status" value="1"/>
</dbReference>
<evidence type="ECO:0000313" key="7">
    <source>
        <dbReference type="RefSeq" id="XP_014472421.1"/>
    </source>
</evidence>
<dbReference type="GO" id="GO:0008168">
    <property type="term" value="F:methyltransferase activity"/>
    <property type="evidence" value="ECO:0007669"/>
    <property type="project" value="UniProtKB-KW"/>
</dbReference>
<evidence type="ECO:0000256" key="3">
    <source>
        <dbReference type="ARBA" id="ARBA00022679"/>
    </source>
</evidence>
<keyword evidence="4" id="KW-0511">Multifunctional enzyme</keyword>
<reference evidence="7" key="1">
    <citation type="submission" date="2025-08" db="UniProtKB">
        <authorList>
            <consortium name="RefSeq"/>
        </authorList>
    </citation>
    <scope>IDENTIFICATION</scope>
</reference>
<dbReference type="Gene3D" id="3.40.50.150">
    <property type="entry name" value="Vaccinia Virus protein VP39"/>
    <property type="match status" value="2"/>
</dbReference>
<proteinExistence type="inferred from homology"/>
<dbReference type="SUPFAM" id="SSF53335">
    <property type="entry name" value="S-adenosyl-L-methionine-dependent methyltransferases"/>
    <property type="match status" value="2"/>
</dbReference>
<feature type="domain" description="Methyltransferase" evidence="5">
    <location>
        <begin position="74"/>
        <end position="188"/>
    </location>
</feature>
<evidence type="ECO:0000313" key="6">
    <source>
        <dbReference type="Proteomes" id="UP000515204"/>
    </source>
</evidence>